<dbReference type="FunFam" id="1.10.10.10:FF:000027">
    <property type="entry name" value="Heat shock transcription factor 1"/>
    <property type="match status" value="1"/>
</dbReference>
<comment type="similarity">
    <text evidence="2 7">Belongs to the HSF family.</text>
</comment>
<dbReference type="RefSeq" id="XP_058343841.1">
    <property type="nucleotide sequence ID" value="XM_058485355.1"/>
</dbReference>
<keyword evidence="5" id="KW-0804">Transcription</keyword>
<dbReference type="Proteomes" id="UP001234581">
    <property type="component" value="Unassembled WGS sequence"/>
</dbReference>
<keyword evidence="6" id="KW-0539">Nucleus</keyword>
<name>A0AAD7XZS5_9FUNG</name>
<dbReference type="InterPro" id="IPR036388">
    <property type="entry name" value="WH-like_DNA-bd_sf"/>
</dbReference>
<proteinExistence type="inferred from homology"/>
<evidence type="ECO:0000256" key="2">
    <source>
        <dbReference type="ARBA" id="ARBA00006403"/>
    </source>
</evidence>
<feature type="region of interest" description="Disordered" evidence="8">
    <location>
        <begin position="262"/>
        <end position="290"/>
    </location>
</feature>
<dbReference type="SMART" id="SM00415">
    <property type="entry name" value="HSF"/>
    <property type="match status" value="1"/>
</dbReference>
<comment type="subcellular location">
    <subcellularLocation>
        <location evidence="1">Nucleus</location>
    </subcellularLocation>
</comment>
<feature type="compositionally biased region" description="Low complexity" evidence="8">
    <location>
        <begin position="278"/>
        <end position="290"/>
    </location>
</feature>
<feature type="region of interest" description="Disordered" evidence="8">
    <location>
        <begin position="308"/>
        <end position="327"/>
    </location>
</feature>
<evidence type="ECO:0000256" key="5">
    <source>
        <dbReference type="ARBA" id="ARBA00023163"/>
    </source>
</evidence>
<feature type="compositionally biased region" description="Basic and acidic residues" evidence="8">
    <location>
        <begin position="262"/>
        <end position="274"/>
    </location>
</feature>
<dbReference type="InterPro" id="IPR000232">
    <property type="entry name" value="HSF_DNA-bd"/>
</dbReference>
<dbReference type="SUPFAM" id="SSF46785">
    <property type="entry name" value="Winged helix' DNA-binding domain"/>
    <property type="match status" value="1"/>
</dbReference>
<reference evidence="10 11" key="1">
    <citation type="submission" date="2023-03" db="EMBL/GenBank/DDBJ databases">
        <title>Genome sequence of Lichtheimia ornata CBS 291.66.</title>
        <authorList>
            <person name="Mohabir J.T."/>
            <person name="Shea T.P."/>
            <person name="Kurbessoian T."/>
            <person name="Berby B."/>
            <person name="Fontaine J."/>
            <person name="Livny J."/>
            <person name="Gnirke A."/>
            <person name="Stajich J.E."/>
            <person name="Cuomo C.A."/>
        </authorList>
    </citation>
    <scope>NUCLEOTIDE SEQUENCE [LARGE SCALE GENOMIC DNA]</scope>
    <source>
        <strain evidence="10">CBS 291.66</strain>
    </source>
</reference>
<evidence type="ECO:0000256" key="1">
    <source>
        <dbReference type="ARBA" id="ARBA00004123"/>
    </source>
</evidence>
<evidence type="ECO:0000256" key="4">
    <source>
        <dbReference type="ARBA" id="ARBA00023125"/>
    </source>
</evidence>
<keyword evidence="3" id="KW-0805">Transcription regulation</keyword>
<dbReference type="InterPro" id="IPR036390">
    <property type="entry name" value="WH_DNA-bd_sf"/>
</dbReference>
<protein>
    <recommendedName>
        <fullName evidence="9">HSF-type DNA-binding domain-containing protein</fullName>
    </recommendedName>
</protein>
<dbReference type="GO" id="GO:0005634">
    <property type="term" value="C:nucleus"/>
    <property type="evidence" value="ECO:0007669"/>
    <property type="project" value="UniProtKB-SubCell"/>
</dbReference>
<keyword evidence="11" id="KW-1185">Reference proteome</keyword>
<dbReference type="EMBL" id="JARTCD010000021">
    <property type="protein sequence ID" value="KAJ8658928.1"/>
    <property type="molecule type" value="Genomic_DNA"/>
</dbReference>
<evidence type="ECO:0000256" key="7">
    <source>
        <dbReference type="RuleBase" id="RU004020"/>
    </source>
</evidence>
<evidence type="ECO:0000256" key="8">
    <source>
        <dbReference type="SAM" id="MobiDB-lite"/>
    </source>
</evidence>
<dbReference type="PANTHER" id="PTHR10015:SF427">
    <property type="entry name" value="HEAT SHOCK FACTOR PROTEIN"/>
    <property type="match status" value="1"/>
</dbReference>
<dbReference type="PROSITE" id="PS00434">
    <property type="entry name" value="HSF_DOMAIN"/>
    <property type="match status" value="1"/>
</dbReference>
<sequence length="430" mass="48365">MPSSLVTTRSKAQPKAIMNRNVPPFLNKLYNMVNEPQSNSMISWSDAGDTFIVQRQQDFAKQVLPRFFKHGNFSSFVRQLNMYGFHKVPHLQQGAMEGCLDRLEFSNPHFKRDQPDLLLLVSRKKGSRDADNTENRSPTSTDLQHLLDEMAAIKKHQMMVSTDLKQIQNDNQLLWQETLAARERYQQQQDTIDKILHFLASVFSEKTHNGISRKRPFLLSNTDNEEDVRTVSPHKLARTDKSDRSSLMLDSLMSLTTQQCKRMEEEKEKEDKENMAATTTTSSTTTTTTTPILHPEAEMMMMSRPLDLSTATSTTSQNSNNVASSLTPPTFCNNNNNDLTAAGTVATGDVFFSRAEHEMMTGPVTPPPPPSMTKVVSDHIDSVNSISESIDQLGNNIDALVQELGFDSGELWDLDSYLQSNNNNNINSVV</sequence>
<accession>A0AAD7XZS5</accession>
<comment type="caution">
    <text evidence="10">The sequence shown here is derived from an EMBL/GenBank/DDBJ whole genome shotgun (WGS) entry which is preliminary data.</text>
</comment>
<organism evidence="10 11">
    <name type="scientific">Lichtheimia ornata</name>
    <dbReference type="NCBI Taxonomy" id="688661"/>
    <lineage>
        <taxon>Eukaryota</taxon>
        <taxon>Fungi</taxon>
        <taxon>Fungi incertae sedis</taxon>
        <taxon>Mucoromycota</taxon>
        <taxon>Mucoromycotina</taxon>
        <taxon>Mucoromycetes</taxon>
        <taxon>Mucorales</taxon>
        <taxon>Lichtheimiaceae</taxon>
        <taxon>Lichtheimia</taxon>
    </lineage>
</organism>
<evidence type="ECO:0000313" key="10">
    <source>
        <dbReference type="EMBL" id="KAJ8658928.1"/>
    </source>
</evidence>
<evidence type="ECO:0000259" key="9">
    <source>
        <dbReference type="PROSITE" id="PS00434"/>
    </source>
</evidence>
<gene>
    <name evidence="10" type="ORF">O0I10_005310</name>
</gene>
<dbReference type="GO" id="GO:0043565">
    <property type="term" value="F:sequence-specific DNA binding"/>
    <property type="evidence" value="ECO:0007669"/>
    <property type="project" value="InterPro"/>
</dbReference>
<dbReference type="Gene3D" id="1.10.10.10">
    <property type="entry name" value="Winged helix-like DNA-binding domain superfamily/Winged helix DNA-binding domain"/>
    <property type="match status" value="1"/>
</dbReference>
<feature type="domain" description="HSF-type DNA-binding" evidence="9">
    <location>
        <begin position="64"/>
        <end position="88"/>
    </location>
</feature>
<evidence type="ECO:0000256" key="3">
    <source>
        <dbReference type="ARBA" id="ARBA00023015"/>
    </source>
</evidence>
<evidence type="ECO:0000256" key="6">
    <source>
        <dbReference type="ARBA" id="ARBA00023242"/>
    </source>
</evidence>
<keyword evidence="4" id="KW-0238">DNA-binding</keyword>
<feature type="compositionally biased region" description="Low complexity" evidence="8">
    <location>
        <begin position="309"/>
        <end position="325"/>
    </location>
</feature>
<dbReference type="PRINTS" id="PR00056">
    <property type="entry name" value="HSFDOMAIN"/>
</dbReference>
<dbReference type="GO" id="GO:0003700">
    <property type="term" value="F:DNA-binding transcription factor activity"/>
    <property type="evidence" value="ECO:0007669"/>
    <property type="project" value="InterPro"/>
</dbReference>
<dbReference type="Pfam" id="PF00447">
    <property type="entry name" value="HSF_DNA-bind"/>
    <property type="match status" value="1"/>
</dbReference>
<dbReference type="PANTHER" id="PTHR10015">
    <property type="entry name" value="HEAT SHOCK TRANSCRIPTION FACTOR"/>
    <property type="match status" value="1"/>
</dbReference>
<dbReference type="AlphaFoldDB" id="A0AAD7XZS5"/>
<evidence type="ECO:0000313" key="11">
    <source>
        <dbReference type="Proteomes" id="UP001234581"/>
    </source>
</evidence>
<dbReference type="GeneID" id="83212723"/>